<proteinExistence type="inferred from homology"/>
<dbReference type="PROSITE" id="PS50835">
    <property type="entry name" value="IG_LIKE"/>
    <property type="match status" value="1"/>
</dbReference>
<evidence type="ECO:0000313" key="10">
    <source>
        <dbReference type="Proteomes" id="UP000515203"/>
    </source>
</evidence>
<dbReference type="GO" id="GO:0042612">
    <property type="term" value="C:MHC class I protein complex"/>
    <property type="evidence" value="ECO:0007669"/>
    <property type="project" value="UniProtKB-KW"/>
</dbReference>
<evidence type="ECO:0000256" key="4">
    <source>
        <dbReference type="ARBA" id="ARBA00022451"/>
    </source>
</evidence>
<evidence type="ECO:0000256" key="7">
    <source>
        <dbReference type="ARBA" id="ARBA00023319"/>
    </source>
</evidence>
<keyword evidence="7" id="KW-0393">Immunoglobulin domain</keyword>
<dbReference type="GO" id="GO:0002474">
    <property type="term" value="P:antigen processing and presentation of peptide antigen via MHC class I"/>
    <property type="evidence" value="ECO:0007669"/>
    <property type="project" value="UniProtKB-KW"/>
</dbReference>
<dbReference type="RefSeq" id="XP_023566664.1">
    <property type="nucleotide sequence ID" value="XM_023710896.1"/>
</dbReference>
<dbReference type="SMART" id="SM00407">
    <property type="entry name" value="IGc1"/>
    <property type="match status" value="1"/>
</dbReference>
<dbReference type="InterPro" id="IPR013783">
    <property type="entry name" value="Ig-like_fold"/>
</dbReference>
<evidence type="ECO:0000256" key="3">
    <source>
        <dbReference type="ARBA" id="ARBA00018767"/>
    </source>
</evidence>
<comment type="similarity">
    <text evidence="2">Belongs to the beta-2-microglobulin family.</text>
</comment>
<dbReference type="InterPro" id="IPR050160">
    <property type="entry name" value="MHC/Immunoglobulin"/>
</dbReference>
<keyword evidence="8" id="KW-0732">Signal</keyword>
<feature type="chain" id="PRO_5028459801" description="Beta-2-microglobulin" evidence="8">
    <location>
        <begin position="30"/>
        <end position="127"/>
    </location>
</feature>
<dbReference type="Gene3D" id="2.60.40.10">
    <property type="entry name" value="Immunoglobulins"/>
    <property type="match status" value="1"/>
</dbReference>
<accession>A0A6P6E2X5</accession>
<dbReference type="SUPFAM" id="SSF48726">
    <property type="entry name" value="Immunoglobulin"/>
    <property type="match status" value="1"/>
</dbReference>
<dbReference type="InterPro" id="IPR003006">
    <property type="entry name" value="Ig/MHC_CS"/>
</dbReference>
<dbReference type="Proteomes" id="UP000515203">
    <property type="component" value="Unplaced"/>
</dbReference>
<dbReference type="Pfam" id="PF07654">
    <property type="entry name" value="C1-set"/>
    <property type="match status" value="1"/>
</dbReference>
<dbReference type="FunCoup" id="A0A6P6E2X5">
    <property type="interactions" value="630"/>
</dbReference>
<keyword evidence="5" id="KW-0964">Secreted</keyword>
<evidence type="ECO:0000256" key="8">
    <source>
        <dbReference type="SAM" id="SignalP"/>
    </source>
</evidence>
<comment type="subcellular location">
    <subcellularLocation>
        <location evidence="1">Secreted</location>
    </subcellularLocation>
</comment>
<evidence type="ECO:0000256" key="6">
    <source>
        <dbReference type="ARBA" id="ARBA00022859"/>
    </source>
</evidence>
<dbReference type="AlphaFoldDB" id="A0A6P6E2X5"/>
<name>A0A6P6E2X5_OCTDE</name>
<evidence type="ECO:0000256" key="2">
    <source>
        <dbReference type="ARBA" id="ARBA00009564"/>
    </source>
</evidence>
<evidence type="ECO:0000256" key="1">
    <source>
        <dbReference type="ARBA" id="ARBA00004613"/>
    </source>
</evidence>
<dbReference type="GO" id="GO:0010038">
    <property type="term" value="P:response to metal ion"/>
    <property type="evidence" value="ECO:0007669"/>
    <property type="project" value="UniProtKB-ARBA"/>
</dbReference>
<feature type="signal peptide" evidence="8">
    <location>
        <begin position="1"/>
        <end position="29"/>
    </location>
</feature>
<dbReference type="GeneID" id="101566994"/>
<dbReference type="InterPro" id="IPR007110">
    <property type="entry name" value="Ig-like_dom"/>
</dbReference>
<keyword evidence="4" id="KW-0490">MHC I</keyword>
<dbReference type="CTD" id="567"/>
<dbReference type="FunFam" id="2.60.40.10:FF:001005">
    <property type="entry name" value="Beta-2-microglobulin"/>
    <property type="match status" value="1"/>
</dbReference>
<evidence type="ECO:0000256" key="5">
    <source>
        <dbReference type="ARBA" id="ARBA00022525"/>
    </source>
</evidence>
<keyword evidence="6" id="KW-0391">Immunity</keyword>
<reference evidence="11" key="1">
    <citation type="submission" date="2025-08" db="UniProtKB">
        <authorList>
            <consortium name="RefSeq"/>
        </authorList>
    </citation>
    <scope>IDENTIFICATION</scope>
</reference>
<evidence type="ECO:0000313" key="11">
    <source>
        <dbReference type="RefSeq" id="XP_023566664.1"/>
    </source>
</evidence>
<keyword evidence="10" id="KW-1185">Reference proteome</keyword>
<evidence type="ECO:0000259" key="9">
    <source>
        <dbReference type="PROSITE" id="PS50835"/>
    </source>
</evidence>
<sequence>MSRCSSLTLLALPALLALLAMLVLPSVDAIVHIPRVQVYSRLPAENGKPNYLNCYVSGFHPPQIDVKLLKNGKEMETERSDLSFSKDWTFYLLAHAAFTPNDEDEYACSVTHISLSTPMVVKWDRTK</sequence>
<dbReference type="GO" id="GO:0005576">
    <property type="term" value="C:extracellular region"/>
    <property type="evidence" value="ECO:0007669"/>
    <property type="project" value="UniProtKB-SubCell"/>
</dbReference>
<dbReference type="OrthoDB" id="9949628at2759"/>
<gene>
    <name evidence="11" type="primary">B2m</name>
</gene>
<protein>
    <recommendedName>
        <fullName evidence="3">Beta-2-microglobulin</fullName>
    </recommendedName>
</protein>
<dbReference type="InterPro" id="IPR036179">
    <property type="entry name" value="Ig-like_dom_sf"/>
</dbReference>
<dbReference type="InterPro" id="IPR003597">
    <property type="entry name" value="Ig_C1-set"/>
</dbReference>
<organism evidence="10 11">
    <name type="scientific">Octodon degus</name>
    <name type="common">Degu</name>
    <name type="synonym">Sciurus degus</name>
    <dbReference type="NCBI Taxonomy" id="10160"/>
    <lineage>
        <taxon>Eukaryota</taxon>
        <taxon>Metazoa</taxon>
        <taxon>Chordata</taxon>
        <taxon>Craniata</taxon>
        <taxon>Vertebrata</taxon>
        <taxon>Euteleostomi</taxon>
        <taxon>Mammalia</taxon>
        <taxon>Eutheria</taxon>
        <taxon>Euarchontoglires</taxon>
        <taxon>Glires</taxon>
        <taxon>Rodentia</taxon>
        <taxon>Hystricomorpha</taxon>
        <taxon>Octodontidae</taxon>
        <taxon>Octodon</taxon>
    </lineage>
</organism>
<feature type="domain" description="Ig-like" evidence="9">
    <location>
        <begin position="34"/>
        <end position="120"/>
    </location>
</feature>
<dbReference type="PANTHER" id="PTHR19944">
    <property type="entry name" value="MHC CLASS II-RELATED"/>
    <property type="match status" value="1"/>
</dbReference>
<dbReference type="InParanoid" id="A0A6P6E2X5"/>
<dbReference type="PROSITE" id="PS00290">
    <property type="entry name" value="IG_MHC"/>
    <property type="match status" value="1"/>
</dbReference>
<dbReference type="PANTHER" id="PTHR19944:SF62">
    <property type="entry name" value="BETA-2-MICROGLOBULIN"/>
    <property type="match status" value="1"/>
</dbReference>